<dbReference type="Proteomes" id="UP001516023">
    <property type="component" value="Unassembled WGS sequence"/>
</dbReference>
<dbReference type="Pfam" id="PF01408">
    <property type="entry name" value="GFO_IDH_MocA"/>
    <property type="match status" value="1"/>
</dbReference>
<gene>
    <name evidence="2" type="ORF">HJC23_010517</name>
</gene>
<dbReference type="EMBL" id="JABMIG020000055">
    <property type="protein sequence ID" value="KAL3797391.1"/>
    <property type="molecule type" value="Genomic_DNA"/>
</dbReference>
<keyword evidence="3" id="KW-1185">Reference proteome</keyword>
<dbReference type="PANTHER" id="PTHR46368">
    <property type="match status" value="1"/>
</dbReference>
<dbReference type="Gene3D" id="3.40.50.720">
    <property type="entry name" value="NAD(P)-binding Rossmann-like Domain"/>
    <property type="match status" value="1"/>
</dbReference>
<dbReference type="PANTHER" id="PTHR46368:SF4">
    <property type="entry name" value="OS10G0403700 PROTEIN"/>
    <property type="match status" value="1"/>
</dbReference>
<dbReference type="AlphaFoldDB" id="A0ABD3QD33"/>
<dbReference type="InterPro" id="IPR036291">
    <property type="entry name" value="NAD(P)-bd_dom_sf"/>
</dbReference>
<evidence type="ECO:0000259" key="1">
    <source>
        <dbReference type="Pfam" id="PF01408"/>
    </source>
</evidence>
<evidence type="ECO:0000313" key="2">
    <source>
        <dbReference type="EMBL" id="KAL3797391.1"/>
    </source>
</evidence>
<organism evidence="2 3">
    <name type="scientific">Cyclotella cryptica</name>
    <dbReference type="NCBI Taxonomy" id="29204"/>
    <lineage>
        <taxon>Eukaryota</taxon>
        <taxon>Sar</taxon>
        <taxon>Stramenopiles</taxon>
        <taxon>Ochrophyta</taxon>
        <taxon>Bacillariophyta</taxon>
        <taxon>Coscinodiscophyceae</taxon>
        <taxon>Thalassiosirophycidae</taxon>
        <taxon>Stephanodiscales</taxon>
        <taxon>Stephanodiscaceae</taxon>
        <taxon>Cyclotella</taxon>
    </lineage>
</organism>
<name>A0ABD3QD33_9STRA</name>
<protein>
    <recommendedName>
        <fullName evidence="1">Gfo/Idh/MocA-like oxidoreductase N-terminal domain-containing protein</fullName>
    </recommendedName>
</protein>
<dbReference type="SUPFAM" id="SSF55347">
    <property type="entry name" value="Glyceraldehyde-3-phosphate dehydrogenase-like, C-terminal domain"/>
    <property type="match status" value="1"/>
</dbReference>
<dbReference type="SUPFAM" id="SSF51735">
    <property type="entry name" value="NAD(P)-binding Rossmann-fold domains"/>
    <property type="match status" value="1"/>
</dbReference>
<feature type="domain" description="Gfo/Idh/MocA-like oxidoreductase N-terminal" evidence="1">
    <location>
        <begin position="14"/>
        <end position="134"/>
    </location>
</feature>
<proteinExistence type="predicted"/>
<comment type="caution">
    <text evidence="2">The sequence shown here is derived from an EMBL/GenBank/DDBJ whole genome shotgun (WGS) entry which is preliminary data.</text>
</comment>
<reference evidence="2 3" key="1">
    <citation type="journal article" date="2020" name="G3 (Bethesda)">
        <title>Improved Reference Genome for Cyclotella cryptica CCMP332, a Model for Cell Wall Morphogenesis, Salinity Adaptation, and Lipid Production in Diatoms (Bacillariophyta).</title>
        <authorList>
            <person name="Roberts W.R."/>
            <person name="Downey K.M."/>
            <person name="Ruck E.C."/>
            <person name="Traller J.C."/>
            <person name="Alverson A.J."/>
        </authorList>
    </citation>
    <scope>NUCLEOTIDE SEQUENCE [LARGE SCALE GENOMIC DNA]</scope>
    <source>
        <strain evidence="2 3">CCMP332</strain>
    </source>
</reference>
<evidence type="ECO:0000313" key="3">
    <source>
        <dbReference type="Proteomes" id="UP001516023"/>
    </source>
</evidence>
<accession>A0ABD3QD33</accession>
<sequence length="381" mass="41606">MSNDNSRVKQNPLSIGILGAARIAKKNCRAASHPSTSCEIVAVASRSKEKGENFVSEVFGTIPSSAPIIYGGDAAYSNLIRDKSCDAVYVPLPTKLHKQYVISALDSGKHVLLEKPVANSADEYRQMLVAASKKAFVKSIPNPTRVHFNFTFDGDINFHQNDIRTKKDGDFMGCIGDLGWYCARMGLLVFSGADAGNLKGLVTDVQTTRYELNDDGVPMVAECIVHFTDNRVLSFHCSFVHPLNQTVQISASGSEYTAIETDAILPFVGDKLTFTLVKQNLTQFDEIVTADPKVVECDNTMVQEVCMWSHFNEWARMIEQESSSESSKASVDMEKGIWWAGDSSGVKEANAIASYSLLTQTILDGLMESVRSGGSIVKVCS</sequence>
<dbReference type="Gene3D" id="3.30.360.10">
    <property type="entry name" value="Dihydrodipicolinate Reductase, domain 2"/>
    <property type="match status" value="1"/>
</dbReference>
<dbReference type="InterPro" id="IPR000683">
    <property type="entry name" value="Gfo/Idh/MocA-like_OxRdtase_N"/>
</dbReference>